<feature type="compositionally biased region" description="Low complexity" evidence="2">
    <location>
        <begin position="1"/>
        <end position="14"/>
    </location>
</feature>
<keyword evidence="4" id="KW-1185">Reference proteome</keyword>
<feature type="coiled-coil region" evidence="1">
    <location>
        <begin position="391"/>
        <end position="448"/>
    </location>
</feature>
<dbReference type="EMBL" id="MKHE01000005">
    <property type="protein sequence ID" value="OWK14510.1"/>
    <property type="molecule type" value="Genomic_DNA"/>
</dbReference>
<dbReference type="GO" id="GO:0005813">
    <property type="term" value="C:centrosome"/>
    <property type="evidence" value="ECO:0007669"/>
    <property type="project" value="InterPro"/>
</dbReference>
<feature type="region of interest" description="Disordered" evidence="2">
    <location>
        <begin position="1"/>
        <end position="22"/>
    </location>
</feature>
<keyword evidence="1" id="KW-0175">Coiled coil</keyword>
<dbReference type="PANTHER" id="PTHR22545:SF0">
    <property type="entry name" value="CENTROSOMAL PROTEIN OF 95 KDA"/>
    <property type="match status" value="1"/>
</dbReference>
<dbReference type="PANTHER" id="PTHR22545">
    <property type="entry name" value="CENTROSOMAL PROTEIN OF 95 KDA"/>
    <property type="match status" value="1"/>
</dbReference>
<reference evidence="3 4" key="1">
    <citation type="journal article" date="2018" name="Mol. Genet. Genomics">
        <title>The red deer Cervus elaphus genome CerEla1.0: sequencing, annotating, genes, and chromosomes.</title>
        <authorList>
            <person name="Bana N.A."/>
            <person name="Nyiri A."/>
            <person name="Nagy J."/>
            <person name="Frank K."/>
            <person name="Nagy T."/>
            <person name="Steger V."/>
            <person name="Schiller M."/>
            <person name="Lakatos P."/>
            <person name="Sugar L."/>
            <person name="Horn P."/>
            <person name="Barta E."/>
            <person name="Orosz L."/>
        </authorList>
    </citation>
    <scope>NUCLEOTIDE SEQUENCE [LARGE SCALE GENOMIC DNA]</scope>
    <source>
        <strain evidence="3">Hungarian</strain>
    </source>
</reference>
<gene>
    <name evidence="3" type="ORF">Celaphus_00001458</name>
</gene>
<dbReference type="AlphaFoldDB" id="A0A212D8C8"/>
<dbReference type="OrthoDB" id="545730at2759"/>
<feature type="coiled-coil region" evidence="1">
    <location>
        <begin position="285"/>
        <end position="319"/>
    </location>
</feature>
<evidence type="ECO:0000313" key="3">
    <source>
        <dbReference type="EMBL" id="OWK14510.1"/>
    </source>
</evidence>
<dbReference type="Proteomes" id="UP000242450">
    <property type="component" value="Chromosome 5"/>
</dbReference>
<protein>
    <submittedName>
        <fullName evidence="3">CEP95</fullName>
    </submittedName>
</protein>
<dbReference type="InterPro" id="IPR026619">
    <property type="entry name" value="CEP95"/>
</dbReference>
<evidence type="ECO:0000313" key="4">
    <source>
        <dbReference type="Proteomes" id="UP000242450"/>
    </source>
</evidence>
<organism evidence="3 4">
    <name type="scientific">Cervus elaphus hippelaphus</name>
    <name type="common">European red deer</name>
    <dbReference type="NCBI Taxonomy" id="46360"/>
    <lineage>
        <taxon>Eukaryota</taxon>
        <taxon>Metazoa</taxon>
        <taxon>Chordata</taxon>
        <taxon>Craniata</taxon>
        <taxon>Vertebrata</taxon>
        <taxon>Euteleostomi</taxon>
        <taxon>Mammalia</taxon>
        <taxon>Eutheria</taxon>
        <taxon>Laurasiatheria</taxon>
        <taxon>Artiodactyla</taxon>
        <taxon>Ruminantia</taxon>
        <taxon>Pecora</taxon>
        <taxon>Cervidae</taxon>
        <taxon>Cervinae</taxon>
        <taxon>Cervus</taxon>
    </lineage>
</organism>
<feature type="region of interest" description="Disordered" evidence="2">
    <location>
        <begin position="133"/>
        <end position="170"/>
    </location>
</feature>
<name>A0A212D8C8_CEREH</name>
<dbReference type="GO" id="GO:0000922">
    <property type="term" value="C:spindle pole"/>
    <property type="evidence" value="ECO:0007669"/>
    <property type="project" value="InterPro"/>
</dbReference>
<proteinExistence type="predicted"/>
<evidence type="ECO:0000256" key="2">
    <source>
        <dbReference type="SAM" id="MobiDB-lite"/>
    </source>
</evidence>
<accession>A0A212D8C8</accession>
<sequence length="512" mass="60560">MQSKKSSTLPCSSSQEEEVLNLPSSFLSKRRTSFVEDRISSVDVIPSARKLGEPIRSAVPLHPPYHPSEPRAPCPIGREYLRSSHCSPPMNSTGEGTAFSVMLKSALGDRMKEKTGSKEENIGNEEVERLAMHRRAPSRSHSLSPSPVNKNKQFQVERKRQRKPKETDVRRFQAKAITEAFEKELRRNKVQENIGPLGINDEEETEKIYREAVHKGTPKRSQPWKIYSRKTTTPSPRGGLPKPNKAVPMKVNEHSLLPLMLEQFPFLYVSGQTLSKMWKQQIAQVEQLKKDAYRENRSKKKLQDEIEEALRRHDLLTALIKKEYEHNKRLQDFKDRIRKQKLTQSKIKENRQQIVRARKYYDDYRVQLRSKMMRMRSREEMIFKKLFEEGLQIQKQRLQDLRNYAKEKRDEQKRQHQNELDSMENYYKDQFSLLAEAISQERQELKAREKSQAQMLYKVKRELRSKMEKEIQQLQYMITQNDDDAFFRELEAERFKCRLHLASFQYSKNPFL</sequence>
<comment type="caution">
    <text evidence="3">The sequence shown here is derived from an EMBL/GenBank/DDBJ whole genome shotgun (WGS) entry which is preliminary data.</text>
</comment>
<evidence type="ECO:0000256" key="1">
    <source>
        <dbReference type="SAM" id="Coils"/>
    </source>
</evidence>
<feature type="compositionally biased region" description="Polar residues" evidence="2">
    <location>
        <begin position="139"/>
        <end position="154"/>
    </location>
</feature>